<evidence type="ECO:0000256" key="8">
    <source>
        <dbReference type="ARBA" id="ARBA00023136"/>
    </source>
</evidence>
<dbReference type="STRING" id="64571.A0A1Y2GGV4"/>
<dbReference type="PROSITE" id="PS50920">
    <property type="entry name" value="SOLCAR"/>
    <property type="match status" value="3"/>
</dbReference>
<evidence type="ECO:0000256" key="11">
    <source>
        <dbReference type="SAM" id="Phobius"/>
    </source>
</evidence>
<comment type="caution">
    <text evidence="12">The sequence shown here is derived from an EMBL/GenBank/DDBJ whole genome shotgun (WGS) entry which is preliminary data.</text>
</comment>
<keyword evidence="8 9" id="KW-0472">Membrane</keyword>
<dbReference type="InterPro" id="IPR018108">
    <property type="entry name" value="MCP_transmembrane"/>
</dbReference>
<evidence type="ECO:0000256" key="1">
    <source>
        <dbReference type="ARBA" id="ARBA00004225"/>
    </source>
</evidence>
<dbReference type="PANTHER" id="PTHR45788:SF4">
    <property type="entry name" value="TRICARBOXYLATE TRANSPORT PROTEIN, MITOCHONDRIAL"/>
    <property type="match status" value="1"/>
</dbReference>
<comment type="subcellular location">
    <subcellularLocation>
        <location evidence="1">Mitochondrion membrane</location>
        <topology evidence="1">Multi-pass membrane protein</topology>
    </subcellularLocation>
</comment>
<proteinExistence type="inferred from homology"/>
<evidence type="ECO:0000256" key="6">
    <source>
        <dbReference type="ARBA" id="ARBA00022989"/>
    </source>
</evidence>
<evidence type="ECO:0000256" key="4">
    <source>
        <dbReference type="ARBA" id="ARBA00022692"/>
    </source>
</evidence>
<feature type="repeat" description="Solcar" evidence="9">
    <location>
        <begin position="114"/>
        <end position="200"/>
    </location>
</feature>
<dbReference type="InterPro" id="IPR049563">
    <property type="entry name" value="TXTP-like"/>
</dbReference>
<protein>
    <submittedName>
        <fullName evidence="12">Citrate transporter</fullName>
    </submittedName>
</protein>
<evidence type="ECO:0000256" key="2">
    <source>
        <dbReference type="ARBA" id="ARBA00006375"/>
    </source>
</evidence>
<dbReference type="SUPFAM" id="SSF103506">
    <property type="entry name" value="Mitochondrial carrier"/>
    <property type="match status" value="1"/>
</dbReference>
<name>A0A1Y2GGV4_9FUNG</name>
<gene>
    <name evidence="12" type="ORF">BCR41DRAFT_324899</name>
</gene>
<dbReference type="Proteomes" id="UP000193648">
    <property type="component" value="Unassembled WGS sequence"/>
</dbReference>
<dbReference type="Pfam" id="PF00153">
    <property type="entry name" value="Mito_carr"/>
    <property type="match status" value="3"/>
</dbReference>
<dbReference type="InterPro" id="IPR002067">
    <property type="entry name" value="MCP"/>
</dbReference>
<keyword evidence="5" id="KW-0677">Repeat</keyword>
<evidence type="ECO:0000256" key="7">
    <source>
        <dbReference type="ARBA" id="ARBA00023128"/>
    </source>
</evidence>
<dbReference type="RefSeq" id="XP_021879325.1">
    <property type="nucleotide sequence ID" value="XM_022021563.1"/>
</dbReference>
<evidence type="ECO:0000256" key="5">
    <source>
        <dbReference type="ARBA" id="ARBA00022737"/>
    </source>
</evidence>
<dbReference type="FunCoup" id="A0A1Y2GGV4">
    <property type="interactions" value="254"/>
</dbReference>
<feature type="transmembrane region" description="Helical" evidence="11">
    <location>
        <begin position="215"/>
        <end position="234"/>
    </location>
</feature>
<comment type="similarity">
    <text evidence="2 10">Belongs to the mitochondrial carrier (TC 2.A.29) family.</text>
</comment>
<dbReference type="GO" id="GO:0006843">
    <property type="term" value="P:mitochondrial citrate transmembrane transport"/>
    <property type="evidence" value="ECO:0007669"/>
    <property type="project" value="TreeGrafter"/>
</dbReference>
<dbReference type="InterPro" id="IPR023395">
    <property type="entry name" value="MCP_dom_sf"/>
</dbReference>
<reference evidence="12 13" key="1">
    <citation type="submission" date="2016-07" db="EMBL/GenBank/DDBJ databases">
        <title>Pervasive Adenine N6-methylation of Active Genes in Fungi.</title>
        <authorList>
            <consortium name="DOE Joint Genome Institute"/>
            <person name="Mondo S.J."/>
            <person name="Dannebaum R.O."/>
            <person name="Kuo R.C."/>
            <person name="Labutti K."/>
            <person name="Haridas S."/>
            <person name="Kuo A."/>
            <person name="Salamov A."/>
            <person name="Ahrendt S.R."/>
            <person name="Lipzen A."/>
            <person name="Sullivan W."/>
            <person name="Andreopoulos W.B."/>
            <person name="Clum A."/>
            <person name="Lindquist E."/>
            <person name="Daum C."/>
            <person name="Ramamoorthy G.K."/>
            <person name="Gryganskyi A."/>
            <person name="Culley D."/>
            <person name="Magnuson J.K."/>
            <person name="James T.Y."/>
            <person name="O'Malley M.A."/>
            <person name="Stajich J.E."/>
            <person name="Spatafora J.W."/>
            <person name="Visel A."/>
            <person name="Grigoriev I.V."/>
        </authorList>
    </citation>
    <scope>NUCLEOTIDE SEQUENCE [LARGE SCALE GENOMIC DNA]</scope>
    <source>
        <strain evidence="12 13">NRRL 3116</strain>
    </source>
</reference>
<feature type="repeat" description="Solcar" evidence="9">
    <location>
        <begin position="213"/>
        <end position="299"/>
    </location>
</feature>
<organism evidence="12 13">
    <name type="scientific">Lobosporangium transversale</name>
    <dbReference type="NCBI Taxonomy" id="64571"/>
    <lineage>
        <taxon>Eukaryota</taxon>
        <taxon>Fungi</taxon>
        <taxon>Fungi incertae sedis</taxon>
        <taxon>Mucoromycota</taxon>
        <taxon>Mortierellomycotina</taxon>
        <taxon>Mortierellomycetes</taxon>
        <taxon>Mortierellales</taxon>
        <taxon>Mortierellaceae</taxon>
        <taxon>Lobosporangium</taxon>
    </lineage>
</organism>
<dbReference type="Gene3D" id="1.50.40.10">
    <property type="entry name" value="Mitochondrial carrier domain"/>
    <property type="match status" value="1"/>
</dbReference>
<dbReference type="GO" id="GO:0031966">
    <property type="term" value="C:mitochondrial membrane"/>
    <property type="evidence" value="ECO:0007669"/>
    <property type="project" value="UniProtKB-SubCell"/>
</dbReference>
<keyword evidence="7" id="KW-0496">Mitochondrion</keyword>
<dbReference type="FunFam" id="1.50.40.10:FF:000007">
    <property type="entry name" value="Mitochondrial tricarboxylate transport protein-like"/>
    <property type="match status" value="1"/>
</dbReference>
<sequence length="311" mass="33269">MATKRKDPAVYTLTAGSIAGAIEATITYPTEFVKTQLQLQQGSKSSSPVQKSATAPKGPIDILVSTVRTQGLTAIYRGLSAMVIGNTAKAGVRFFSFEQYKNLLKDSEGKTTGVRSVLAGLGAGMTEALFVVTPSETIKTKLIHDGNSANPQYRGLVHGVKTIVKAEGLGGIYRGVIPVMARQGANSAVRFGVYSSLNDLVKARMMASGTQQMPAAYTFGIGAIAGIVTVYTTMPLDVVKTKMQGLNARQLYSGVFDCCWKVFKNEGLLSFWNGATPRLARLSMSGGIVFSIYESTMTILRKLDNFSPLHS</sequence>
<feature type="repeat" description="Solcar" evidence="9">
    <location>
        <begin position="7"/>
        <end position="103"/>
    </location>
</feature>
<dbReference type="AlphaFoldDB" id="A0A1Y2GGV4"/>
<dbReference type="GO" id="GO:0071913">
    <property type="term" value="F:citrate secondary active transmembrane transporter activity"/>
    <property type="evidence" value="ECO:0007669"/>
    <property type="project" value="TreeGrafter"/>
</dbReference>
<keyword evidence="3 10" id="KW-0813">Transport</keyword>
<dbReference type="OrthoDB" id="44467at2759"/>
<keyword evidence="13" id="KW-1185">Reference proteome</keyword>
<evidence type="ECO:0000313" key="12">
    <source>
        <dbReference type="EMBL" id="ORZ10604.1"/>
    </source>
</evidence>
<accession>A0A1Y2GGV4</accession>
<evidence type="ECO:0000256" key="3">
    <source>
        <dbReference type="ARBA" id="ARBA00022448"/>
    </source>
</evidence>
<evidence type="ECO:0000256" key="10">
    <source>
        <dbReference type="RuleBase" id="RU000488"/>
    </source>
</evidence>
<dbReference type="GeneID" id="33563407"/>
<dbReference type="PRINTS" id="PR00926">
    <property type="entry name" value="MITOCARRIER"/>
</dbReference>
<keyword evidence="4 9" id="KW-0812">Transmembrane</keyword>
<dbReference type="InParanoid" id="A0A1Y2GGV4"/>
<evidence type="ECO:0000256" key="9">
    <source>
        <dbReference type="PROSITE-ProRule" id="PRU00282"/>
    </source>
</evidence>
<keyword evidence="6 11" id="KW-1133">Transmembrane helix</keyword>
<dbReference type="PANTHER" id="PTHR45788">
    <property type="entry name" value="SUCCINATE/FUMARATE MITOCHONDRIAL TRANSPORTER-RELATED"/>
    <property type="match status" value="1"/>
</dbReference>
<dbReference type="EMBL" id="MCFF01000030">
    <property type="protein sequence ID" value="ORZ10604.1"/>
    <property type="molecule type" value="Genomic_DNA"/>
</dbReference>
<evidence type="ECO:0000313" key="13">
    <source>
        <dbReference type="Proteomes" id="UP000193648"/>
    </source>
</evidence>